<dbReference type="Proteomes" id="UP000286270">
    <property type="component" value="Unassembled WGS sequence"/>
</dbReference>
<evidence type="ECO:0000313" key="1">
    <source>
        <dbReference type="EMBL" id="RGV57713.1"/>
    </source>
</evidence>
<dbReference type="InterPro" id="IPR024452">
    <property type="entry name" value="DUF3876"/>
</dbReference>
<protein>
    <submittedName>
        <fullName evidence="1">DUF3876 domain-containing protein</fullName>
    </submittedName>
</protein>
<dbReference type="EMBL" id="QRZH01000003">
    <property type="protein sequence ID" value="RGV57713.1"/>
    <property type="molecule type" value="Genomic_DNA"/>
</dbReference>
<dbReference type="RefSeq" id="WP_022012984.1">
    <property type="nucleotide sequence ID" value="NZ_JAFKPL010000001.1"/>
</dbReference>
<reference evidence="1 2" key="1">
    <citation type="submission" date="2018-08" db="EMBL/GenBank/DDBJ databases">
        <title>A genome reference for cultivated species of the human gut microbiota.</title>
        <authorList>
            <person name="Zou Y."/>
            <person name="Xue W."/>
            <person name="Luo G."/>
        </authorList>
    </citation>
    <scope>NUCLEOTIDE SEQUENCE [LARGE SCALE GENOMIC DNA]</scope>
    <source>
        <strain evidence="1 2">AF14-26</strain>
    </source>
</reference>
<dbReference type="Pfam" id="PF12992">
    <property type="entry name" value="DUF3876"/>
    <property type="match status" value="1"/>
</dbReference>
<name>A0A412YJW0_BACFG</name>
<sequence length="92" mass="10790">MERELFDLEMLVGNRESINLNPTVMIHRNGESHWLSIIYMNETTKQASPSTYEIQEDEDGYFMYLNGKRTSITHNPILDILTIAMMGDYMRN</sequence>
<proteinExistence type="predicted"/>
<accession>A0A412YJW0</accession>
<gene>
    <name evidence="1" type="ORF">DWW08_04855</name>
</gene>
<comment type="caution">
    <text evidence="1">The sequence shown here is derived from an EMBL/GenBank/DDBJ whole genome shotgun (WGS) entry which is preliminary data.</text>
</comment>
<evidence type="ECO:0000313" key="2">
    <source>
        <dbReference type="Proteomes" id="UP000286270"/>
    </source>
</evidence>
<dbReference type="AlphaFoldDB" id="A0A412YJW0"/>
<organism evidence="1 2">
    <name type="scientific">Bacteroides fragilis</name>
    <dbReference type="NCBI Taxonomy" id="817"/>
    <lineage>
        <taxon>Bacteria</taxon>
        <taxon>Pseudomonadati</taxon>
        <taxon>Bacteroidota</taxon>
        <taxon>Bacteroidia</taxon>
        <taxon>Bacteroidales</taxon>
        <taxon>Bacteroidaceae</taxon>
        <taxon>Bacteroides</taxon>
    </lineage>
</organism>